<evidence type="ECO:0000256" key="3">
    <source>
        <dbReference type="ARBA" id="ARBA00023125"/>
    </source>
</evidence>
<keyword evidence="3" id="KW-0238">DNA-binding</keyword>
<dbReference type="GO" id="GO:0005829">
    <property type="term" value="C:cytosol"/>
    <property type="evidence" value="ECO:0007669"/>
    <property type="project" value="TreeGrafter"/>
</dbReference>
<dbReference type="EMBL" id="AFBP01000004">
    <property type="protein sequence ID" value="EGG57610.1"/>
    <property type="molecule type" value="Genomic_DNA"/>
</dbReference>
<dbReference type="GO" id="GO:0003677">
    <property type="term" value="F:DNA binding"/>
    <property type="evidence" value="ECO:0007669"/>
    <property type="project" value="UniProtKB-KW"/>
</dbReference>
<dbReference type="FunFam" id="1.10.10.10:FF:000001">
    <property type="entry name" value="LysR family transcriptional regulator"/>
    <property type="match status" value="1"/>
</dbReference>
<evidence type="ECO:0000256" key="4">
    <source>
        <dbReference type="ARBA" id="ARBA00023163"/>
    </source>
</evidence>
<evidence type="ECO:0000259" key="5">
    <source>
        <dbReference type="PROSITE" id="PS50931"/>
    </source>
</evidence>
<dbReference type="RefSeq" id="WP_008863374.1">
    <property type="nucleotide sequence ID" value="NZ_CAXTIX010000002.1"/>
</dbReference>
<dbReference type="Proteomes" id="UP000005156">
    <property type="component" value="Unassembled WGS sequence"/>
</dbReference>
<proteinExistence type="inferred from homology"/>
<dbReference type="Pfam" id="PF03466">
    <property type="entry name" value="LysR_substrate"/>
    <property type="match status" value="1"/>
</dbReference>
<evidence type="ECO:0000313" key="7">
    <source>
        <dbReference type="Proteomes" id="UP000005156"/>
    </source>
</evidence>
<comment type="caution">
    <text evidence="6">The sequence shown here is derived from an EMBL/GenBank/DDBJ whole genome shotgun (WGS) entry which is preliminary data.</text>
</comment>
<protein>
    <submittedName>
        <fullName evidence="6">LysR substrate binding domain protein</fullName>
    </submittedName>
</protein>
<dbReference type="PRINTS" id="PR00039">
    <property type="entry name" value="HTHLYSR"/>
</dbReference>
<dbReference type="SUPFAM" id="SSF53850">
    <property type="entry name" value="Periplasmic binding protein-like II"/>
    <property type="match status" value="1"/>
</dbReference>
<dbReference type="OrthoDB" id="8849678at2"/>
<dbReference type="Gene3D" id="1.10.10.10">
    <property type="entry name" value="Winged helix-like DNA-binding domain superfamily/Winged helix DNA-binding domain"/>
    <property type="match status" value="1"/>
</dbReference>
<evidence type="ECO:0000313" key="6">
    <source>
        <dbReference type="EMBL" id="EGG57610.1"/>
    </source>
</evidence>
<dbReference type="HOGENOM" id="CLU_039613_6_2_4"/>
<name>F3QH29_9BURK</name>
<reference evidence="6 7" key="1">
    <citation type="submission" date="2011-02" db="EMBL/GenBank/DDBJ databases">
        <authorList>
            <person name="Weinstock G."/>
            <person name="Sodergren E."/>
            <person name="Clifton S."/>
            <person name="Fulton L."/>
            <person name="Fulton B."/>
            <person name="Courtney L."/>
            <person name="Fronick C."/>
            <person name="Harrison M."/>
            <person name="Strong C."/>
            <person name="Farmer C."/>
            <person name="Delahaunty K."/>
            <person name="Markovic C."/>
            <person name="Hall O."/>
            <person name="Minx P."/>
            <person name="Tomlinson C."/>
            <person name="Mitreva M."/>
            <person name="Hou S."/>
            <person name="Chen J."/>
            <person name="Wollam A."/>
            <person name="Pepin K.H."/>
            <person name="Johnson M."/>
            <person name="Bhonagiri V."/>
            <person name="Zhang X."/>
            <person name="Suruliraj S."/>
            <person name="Warren W."/>
            <person name="Chinwalla A."/>
            <person name="Mardis E.R."/>
            <person name="Wilson R.K."/>
        </authorList>
    </citation>
    <scope>NUCLEOTIDE SEQUENCE [LARGE SCALE GENOMIC DNA]</scope>
    <source>
        <strain evidence="6 7">YIT 11859</strain>
    </source>
</reference>
<dbReference type="Pfam" id="PF00126">
    <property type="entry name" value="HTH_1"/>
    <property type="match status" value="1"/>
</dbReference>
<dbReference type="InterPro" id="IPR005119">
    <property type="entry name" value="LysR_subst-bd"/>
</dbReference>
<sequence>MNLRSLRFFLAVAENNGVQKAAESLHLTQPNISRALKALEEELNAQLFVRTARGVEITEEGELLRMRAEEILSLVDKTKAEFVDSKGSELSGEVRIAAGESEGMRNVIRAMSLFKAIHPKVEFSVTSGNSANVAYQLNVGLSDLGIVFDPFDVSKYEYTRLPWKEDWCVYLRKDDPLAEEPFVTPQMLRDRPLILSAQTRGAGFLKSWLGRSLEELNVVAYFTLINTPKLMVEEGLGLMISFDNLIDLDPNGPLMIKPLAPKLHSATYLIRKKEKVLSRAAQAFHEYLKDYALSAEAAQNN</sequence>
<dbReference type="CDD" id="cd05466">
    <property type="entry name" value="PBP2_LTTR_substrate"/>
    <property type="match status" value="1"/>
</dbReference>
<accession>F3QH29</accession>
<dbReference type="SUPFAM" id="SSF46785">
    <property type="entry name" value="Winged helix' DNA-binding domain"/>
    <property type="match status" value="1"/>
</dbReference>
<evidence type="ECO:0000256" key="2">
    <source>
        <dbReference type="ARBA" id="ARBA00023015"/>
    </source>
</evidence>
<dbReference type="InterPro" id="IPR000847">
    <property type="entry name" value="LysR_HTH_N"/>
</dbReference>
<evidence type="ECO:0000256" key="1">
    <source>
        <dbReference type="ARBA" id="ARBA00009437"/>
    </source>
</evidence>
<gene>
    <name evidence="6" type="ORF">HMPREF9439_00220</name>
</gene>
<keyword evidence="7" id="KW-1185">Reference proteome</keyword>
<dbReference type="eggNOG" id="COG0583">
    <property type="taxonomic scope" value="Bacteria"/>
</dbReference>
<dbReference type="InterPro" id="IPR036388">
    <property type="entry name" value="WH-like_DNA-bd_sf"/>
</dbReference>
<keyword evidence="2" id="KW-0805">Transcription regulation</keyword>
<feature type="domain" description="HTH lysR-type" evidence="5">
    <location>
        <begin position="1"/>
        <end position="58"/>
    </location>
</feature>
<dbReference type="Gene3D" id="3.40.190.290">
    <property type="match status" value="1"/>
</dbReference>
<keyword evidence="4" id="KW-0804">Transcription</keyword>
<dbReference type="InterPro" id="IPR050950">
    <property type="entry name" value="HTH-type_LysR_regulators"/>
</dbReference>
<dbReference type="GeneID" id="43347763"/>
<dbReference type="PANTHER" id="PTHR30419:SF8">
    <property type="entry name" value="NITROGEN ASSIMILATION TRANSCRIPTIONAL ACTIVATOR-RELATED"/>
    <property type="match status" value="1"/>
</dbReference>
<dbReference type="InterPro" id="IPR036390">
    <property type="entry name" value="WH_DNA-bd_sf"/>
</dbReference>
<dbReference type="GO" id="GO:0003700">
    <property type="term" value="F:DNA-binding transcription factor activity"/>
    <property type="evidence" value="ECO:0007669"/>
    <property type="project" value="InterPro"/>
</dbReference>
<dbReference type="PROSITE" id="PS50931">
    <property type="entry name" value="HTH_LYSR"/>
    <property type="match status" value="1"/>
</dbReference>
<dbReference type="AlphaFoldDB" id="F3QH29"/>
<dbReference type="PANTHER" id="PTHR30419">
    <property type="entry name" value="HTH-TYPE TRANSCRIPTIONAL REGULATOR YBHD"/>
    <property type="match status" value="1"/>
</dbReference>
<organism evidence="6 7">
    <name type="scientific">Parasutterella excrementihominis YIT 11859</name>
    <dbReference type="NCBI Taxonomy" id="762966"/>
    <lineage>
        <taxon>Bacteria</taxon>
        <taxon>Pseudomonadati</taxon>
        <taxon>Pseudomonadota</taxon>
        <taxon>Betaproteobacteria</taxon>
        <taxon>Burkholderiales</taxon>
        <taxon>Sutterellaceae</taxon>
        <taxon>Parasutterella</taxon>
    </lineage>
</organism>
<comment type="similarity">
    <text evidence="1">Belongs to the LysR transcriptional regulatory family.</text>
</comment>